<gene>
    <name evidence="1" type="ORF">FB192DRAFT_1361903</name>
</gene>
<proteinExistence type="predicted"/>
<evidence type="ECO:0000313" key="2">
    <source>
        <dbReference type="Proteomes" id="UP000469890"/>
    </source>
</evidence>
<name>A0A8H4BPV0_MUCCL</name>
<accession>A0A8H4BPV0</accession>
<dbReference type="EMBL" id="JAAECE010000002">
    <property type="protein sequence ID" value="KAF1805252.1"/>
    <property type="molecule type" value="Genomic_DNA"/>
</dbReference>
<dbReference type="AlphaFoldDB" id="A0A8H4BPV0"/>
<evidence type="ECO:0000313" key="1">
    <source>
        <dbReference type="EMBL" id="KAF1805252.1"/>
    </source>
</evidence>
<sequence length="67" mass="7889">MEVIVQEKELDNMASIPWDKVSNVVGRAKKACQDQWRREILPYLLKGFVRQTQGCFEDRDSEMTDKQ</sequence>
<evidence type="ECO:0008006" key="3">
    <source>
        <dbReference type="Google" id="ProtNLM"/>
    </source>
</evidence>
<organism evidence="1 2">
    <name type="scientific">Mucor circinelloides f. lusitanicus</name>
    <name type="common">Mucor racemosus var. lusitanicus</name>
    <dbReference type="NCBI Taxonomy" id="29924"/>
    <lineage>
        <taxon>Eukaryota</taxon>
        <taxon>Fungi</taxon>
        <taxon>Fungi incertae sedis</taxon>
        <taxon>Mucoromycota</taxon>
        <taxon>Mucoromycotina</taxon>
        <taxon>Mucoromycetes</taxon>
        <taxon>Mucorales</taxon>
        <taxon>Mucorineae</taxon>
        <taxon>Mucoraceae</taxon>
        <taxon>Mucor</taxon>
    </lineage>
</organism>
<comment type="caution">
    <text evidence="1">The sequence shown here is derived from an EMBL/GenBank/DDBJ whole genome shotgun (WGS) entry which is preliminary data.</text>
</comment>
<protein>
    <recommendedName>
        <fullName evidence="3">Myb-like domain-containing protein</fullName>
    </recommendedName>
</protein>
<dbReference type="Proteomes" id="UP000469890">
    <property type="component" value="Unassembled WGS sequence"/>
</dbReference>
<reference evidence="1 2" key="1">
    <citation type="submission" date="2019-09" db="EMBL/GenBank/DDBJ databases">
        <authorList>
            <consortium name="DOE Joint Genome Institute"/>
            <person name="Mondo S.J."/>
            <person name="Navarro-Mendoza M.I."/>
            <person name="Perez-Arques C."/>
            <person name="Panchal S."/>
            <person name="Nicolas F.E."/>
            <person name="Ganguly P."/>
            <person name="Pangilinan J."/>
            <person name="Grigoriev I."/>
            <person name="Heitman J."/>
            <person name="Sanya K."/>
            <person name="Garre V."/>
        </authorList>
    </citation>
    <scope>NUCLEOTIDE SEQUENCE [LARGE SCALE GENOMIC DNA]</scope>
    <source>
        <strain evidence="1 2">MU402</strain>
    </source>
</reference>